<dbReference type="EMBL" id="BCSX01000006">
    <property type="protein sequence ID" value="GAS86348.1"/>
    <property type="molecule type" value="Genomic_DNA"/>
</dbReference>
<dbReference type="Proteomes" id="UP000069620">
    <property type="component" value="Unassembled WGS sequence"/>
</dbReference>
<accession>A0A100VUK7</accession>
<evidence type="ECO:0000313" key="2">
    <source>
        <dbReference type="Proteomes" id="UP000069620"/>
    </source>
</evidence>
<dbReference type="RefSeq" id="WP_062827449.1">
    <property type="nucleotide sequence ID" value="NZ_BCSX01000006.1"/>
</dbReference>
<comment type="caution">
    <text evidence="1">The sequence shown here is derived from an EMBL/GenBank/DDBJ whole genome shotgun (WGS) entry which is preliminary data.</text>
</comment>
<evidence type="ECO:0000313" key="1">
    <source>
        <dbReference type="EMBL" id="GAS86348.1"/>
    </source>
</evidence>
<reference evidence="2" key="1">
    <citation type="journal article" date="2016" name="Genome Announc.">
        <title>Draft Genome Sequences of Five Rapidly Growing Mycobacterium Species, M. thermoresistibile, M. fortuitum subsp. acetamidolyticum, M. canariasense, M. brisbanense, and M. novocastrense.</title>
        <authorList>
            <person name="Katahira K."/>
            <person name="Ogura Y."/>
            <person name="Gotoh Y."/>
            <person name="Hayashi T."/>
        </authorList>
    </citation>
    <scope>NUCLEOTIDE SEQUENCE [LARGE SCALE GENOMIC DNA]</scope>
    <source>
        <strain evidence="2">JCM15654</strain>
    </source>
</reference>
<name>A0A100VUK7_9MYCO</name>
<gene>
    <name evidence="1" type="ORF">RMCB_0444</name>
</gene>
<protein>
    <submittedName>
        <fullName evidence="1">Uncharacterized protein</fullName>
    </submittedName>
</protein>
<reference evidence="2" key="2">
    <citation type="submission" date="2016-02" db="EMBL/GenBank/DDBJ databases">
        <title>Draft genome sequence of five rapidly growing Mycobacterium species.</title>
        <authorList>
            <person name="Katahira K."/>
            <person name="Gotou Y."/>
            <person name="Iida K."/>
            <person name="Ogura Y."/>
            <person name="Hayashi T."/>
        </authorList>
    </citation>
    <scope>NUCLEOTIDE SEQUENCE [LARGE SCALE GENOMIC DNA]</scope>
    <source>
        <strain evidence="2">JCM15654</strain>
    </source>
</reference>
<organism evidence="1 2">
    <name type="scientific">Mycolicibacterium brisbanense</name>
    <dbReference type="NCBI Taxonomy" id="146020"/>
    <lineage>
        <taxon>Bacteria</taxon>
        <taxon>Bacillati</taxon>
        <taxon>Actinomycetota</taxon>
        <taxon>Actinomycetes</taxon>
        <taxon>Mycobacteriales</taxon>
        <taxon>Mycobacteriaceae</taxon>
        <taxon>Mycolicibacterium</taxon>
    </lineage>
</organism>
<proteinExistence type="predicted"/>
<sequence length="73" mass="8272">MKIECTGSYIELEEPVIFKYGDKIRFEADAVDEGQVYLHLFRDGKQEATIEFSSLRAHQLGRLLKKAAIGAAR</sequence>
<dbReference type="AlphaFoldDB" id="A0A100VUK7"/>
<keyword evidence="2" id="KW-1185">Reference proteome</keyword>